<feature type="region of interest" description="Disordered" evidence="31">
    <location>
        <begin position="334"/>
        <end position="448"/>
    </location>
</feature>
<keyword evidence="17 29" id="KW-0863">Zinc-finger</keyword>
<evidence type="ECO:0000256" key="6">
    <source>
        <dbReference type="ARBA" id="ARBA00004565"/>
    </source>
</evidence>
<dbReference type="PROSITE" id="PS50115">
    <property type="entry name" value="ARFGAP"/>
    <property type="match status" value="1"/>
</dbReference>
<dbReference type="FunFam" id="1.10.220.150:FF:000004">
    <property type="entry name" value="Putative ADP-ribosylation factor GTPase-activating protein 2"/>
    <property type="match status" value="1"/>
</dbReference>
<keyword evidence="20" id="KW-0653">Protein transport</keyword>
<comment type="function">
    <text evidence="26">GTPase-activating protein (GAP) for ADP ribosylation factor 1 (ARF1). Hydrolysis of ARF1-bound GTP may lead to dissociation of coatomer from Golgi-derived membranes to allow fusion with target membranes.</text>
</comment>
<keyword evidence="16" id="KW-0967">Endosome</keyword>
<feature type="compositionally biased region" description="Polar residues" evidence="31">
    <location>
        <begin position="1043"/>
        <end position="1052"/>
    </location>
</feature>
<dbReference type="GO" id="GO:0032587">
    <property type="term" value="C:ruffle membrane"/>
    <property type="evidence" value="ECO:0007669"/>
    <property type="project" value="UniProtKB-SubCell"/>
</dbReference>
<keyword evidence="25" id="KW-0472">Membrane</keyword>
<keyword evidence="9 28" id="KW-0728">SH3 domain</keyword>
<feature type="region of interest" description="Disordered" evidence="31">
    <location>
        <begin position="1039"/>
        <end position="1062"/>
    </location>
</feature>
<dbReference type="Gene3D" id="1.20.1270.60">
    <property type="entry name" value="Arfaptin homology (AH) domain/BAR domain"/>
    <property type="match status" value="1"/>
</dbReference>
<dbReference type="GO" id="GO:0097320">
    <property type="term" value="P:plasma membrane tubulation"/>
    <property type="evidence" value="ECO:0007669"/>
    <property type="project" value="InterPro"/>
</dbReference>
<evidence type="ECO:0000313" key="36">
    <source>
        <dbReference type="Proteomes" id="UP000010552"/>
    </source>
</evidence>
<comment type="similarity">
    <text evidence="8">Belongs to the PACSIN family.</text>
</comment>
<keyword evidence="18" id="KW-0862">Zinc</keyword>
<keyword evidence="36" id="KW-1185">Reference proteome</keyword>
<evidence type="ECO:0000256" key="30">
    <source>
        <dbReference type="PROSITE-ProRule" id="PRU01077"/>
    </source>
</evidence>
<dbReference type="GO" id="GO:0008270">
    <property type="term" value="F:zinc ion binding"/>
    <property type="evidence" value="ECO:0007669"/>
    <property type="project" value="UniProtKB-KW"/>
</dbReference>
<evidence type="ECO:0000256" key="4">
    <source>
        <dbReference type="ARBA" id="ARBA00004345"/>
    </source>
</evidence>
<dbReference type="Proteomes" id="UP000010552">
    <property type="component" value="Unassembled WGS sequence"/>
</dbReference>
<dbReference type="Pfam" id="PF01412">
    <property type="entry name" value="ArfGap"/>
    <property type="match status" value="1"/>
</dbReference>
<evidence type="ECO:0000256" key="15">
    <source>
        <dbReference type="ARBA" id="ARBA00022723"/>
    </source>
</evidence>
<dbReference type="SUPFAM" id="SSF57863">
    <property type="entry name" value="ArfGap/RecO-like zinc finger"/>
    <property type="match status" value="1"/>
</dbReference>
<dbReference type="InterPro" id="IPR001452">
    <property type="entry name" value="SH3_domain"/>
</dbReference>
<evidence type="ECO:0000256" key="26">
    <source>
        <dbReference type="ARBA" id="ARBA00037105"/>
    </source>
</evidence>
<keyword evidence="13" id="KW-0597">Phosphoprotein</keyword>
<feature type="domain" description="F-BAR" evidence="34">
    <location>
        <begin position="30"/>
        <end position="303"/>
    </location>
</feature>
<dbReference type="InterPro" id="IPR036028">
    <property type="entry name" value="SH3-like_dom_sf"/>
</dbReference>
<organism evidence="35 36">
    <name type="scientific">Pteropus alecto</name>
    <name type="common">Black flying fox</name>
    <dbReference type="NCBI Taxonomy" id="9402"/>
    <lineage>
        <taxon>Eukaryota</taxon>
        <taxon>Metazoa</taxon>
        <taxon>Chordata</taxon>
        <taxon>Craniata</taxon>
        <taxon>Vertebrata</taxon>
        <taxon>Euteleostomi</taxon>
        <taxon>Mammalia</taxon>
        <taxon>Eutheria</taxon>
        <taxon>Laurasiatheria</taxon>
        <taxon>Chiroptera</taxon>
        <taxon>Yinpterochiroptera</taxon>
        <taxon>Pteropodoidea</taxon>
        <taxon>Pteropodidae</taxon>
        <taxon>Pteropodinae</taxon>
        <taxon>Pteropus</taxon>
    </lineage>
</organism>
<evidence type="ECO:0000256" key="29">
    <source>
        <dbReference type="PROSITE-ProRule" id="PRU00288"/>
    </source>
</evidence>
<gene>
    <name evidence="35" type="ORF">PAL_GLEAN10007192</name>
</gene>
<evidence type="ECO:0000313" key="35">
    <source>
        <dbReference type="EMBL" id="ELK07944.1"/>
    </source>
</evidence>
<dbReference type="SMART" id="SM00326">
    <property type="entry name" value="SH3"/>
    <property type="match status" value="1"/>
</dbReference>
<dbReference type="SUPFAM" id="SSF103657">
    <property type="entry name" value="BAR/IMD domain-like"/>
    <property type="match status" value="1"/>
</dbReference>
<evidence type="ECO:0000256" key="5">
    <source>
        <dbReference type="ARBA" id="ARBA00004412"/>
    </source>
</evidence>
<dbReference type="SMART" id="SM00055">
    <property type="entry name" value="FCH"/>
    <property type="match status" value="1"/>
</dbReference>
<evidence type="ECO:0000256" key="17">
    <source>
        <dbReference type="ARBA" id="ARBA00022771"/>
    </source>
</evidence>
<dbReference type="EMBL" id="KB030944">
    <property type="protein sequence ID" value="ELK07944.1"/>
    <property type="molecule type" value="Genomic_DNA"/>
</dbReference>
<dbReference type="GO" id="GO:0006897">
    <property type="term" value="P:endocytosis"/>
    <property type="evidence" value="ECO:0007669"/>
    <property type="project" value="UniProtKB-KW"/>
</dbReference>
<dbReference type="Gene3D" id="2.30.30.40">
    <property type="entry name" value="SH3 Domains"/>
    <property type="match status" value="1"/>
</dbReference>
<dbReference type="AlphaFoldDB" id="L5K8C9"/>
<keyword evidence="10" id="KW-0813">Transport</keyword>
<evidence type="ECO:0000259" key="33">
    <source>
        <dbReference type="PROSITE" id="PS50115"/>
    </source>
</evidence>
<evidence type="ECO:0000256" key="13">
    <source>
        <dbReference type="ARBA" id="ARBA00022553"/>
    </source>
</evidence>
<dbReference type="InterPro" id="IPR031160">
    <property type="entry name" value="F_BAR_dom"/>
</dbReference>
<dbReference type="GO" id="GO:0055038">
    <property type="term" value="C:recycling endosome membrane"/>
    <property type="evidence" value="ECO:0007669"/>
    <property type="project" value="UniProtKB-SubCell"/>
</dbReference>
<evidence type="ECO:0000256" key="14">
    <source>
        <dbReference type="ARBA" id="ARBA00022583"/>
    </source>
</evidence>
<dbReference type="FunFam" id="2.30.30.40:FF:000014">
    <property type="entry name" value="Kinase C and casein kinase substrate in neurons protein"/>
    <property type="match status" value="1"/>
</dbReference>
<dbReference type="InterPro" id="IPR027267">
    <property type="entry name" value="AH/BAR_dom_sf"/>
</dbReference>
<dbReference type="GO" id="GO:0030036">
    <property type="term" value="P:actin cytoskeleton organization"/>
    <property type="evidence" value="ECO:0007669"/>
    <property type="project" value="InterPro"/>
</dbReference>
<feature type="compositionally biased region" description="Polar residues" evidence="31">
    <location>
        <begin position="405"/>
        <end position="417"/>
    </location>
</feature>
<evidence type="ECO:0000256" key="20">
    <source>
        <dbReference type="ARBA" id="ARBA00022927"/>
    </source>
</evidence>
<dbReference type="CDD" id="cd09028">
    <property type="entry name" value="ArfGap_ArfGap3"/>
    <property type="match status" value="1"/>
</dbReference>
<keyword evidence="21" id="KW-0965">Cell junction</keyword>
<keyword evidence="23 30" id="KW-0175">Coiled coil</keyword>
<dbReference type="GO" id="GO:0015031">
    <property type="term" value="P:protein transport"/>
    <property type="evidence" value="ECO:0007669"/>
    <property type="project" value="UniProtKB-KW"/>
</dbReference>
<evidence type="ECO:0000256" key="11">
    <source>
        <dbReference type="ARBA" id="ARBA00022468"/>
    </source>
</evidence>
<accession>L5K8C9</accession>
<evidence type="ECO:0000256" key="10">
    <source>
        <dbReference type="ARBA" id="ARBA00022448"/>
    </source>
</evidence>
<feature type="region of interest" description="Disordered" evidence="31">
    <location>
        <begin position="660"/>
        <end position="684"/>
    </location>
</feature>
<evidence type="ECO:0000256" key="9">
    <source>
        <dbReference type="ARBA" id="ARBA00022443"/>
    </source>
</evidence>
<dbReference type="InterPro" id="IPR037278">
    <property type="entry name" value="ARFGAP/RecO"/>
</dbReference>
<keyword evidence="12" id="KW-0963">Cytoplasm</keyword>
<evidence type="ECO:0000259" key="34">
    <source>
        <dbReference type="PROSITE" id="PS51741"/>
    </source>
</evidence>
<name>L5K8C9_PTEAL</name>
<dbReference type="CDD" id="cd07679">
    <property type="entry name" value="F-BAR_PACSIN2"/>
    <property type="match status" value="1"/>
</dbReference>
<keyword evidence="24" id="KW-0446">Lipid-binding</keyword>
<dbReference type="InterPro" id="IPR037453">
    <property type="entry name" value="PACSIN2_F-BAR"/>
</dbReference>
<dbReference type="InParanoid" id="L5K8C9"/>
<dbReference type="GO" id="GO:0070836">
    <property type="term" value="P:caveola assembly"/>
    <property type="evidence" value="ECO:0007669"/>
    <property type="project" value="InterPro"/>
</dbReference>
<keyword evidence="19" id="KW-0931">ER-Golgi transport</keyword>
<dbReference type="Pfam" id="PF00018">
    <property type="entry name" value="SH3_1"/>
    <property type="match status" value="1"/>
</dbReference>
<dbReference type="SUPFAM" id="SSF50044">
    <property type="entry name" value="SH3-domain"/>
    <property type="match status" value="1"/>
</dbReference>
<dbReference type="PANTHER" id="PTHR45686">
    <property type="entry name" value="ADP-RIBOSYLATION FACTOR GTPASE ACTIVATING PROTEIN 3, ISOFORM H-RELATED"/>
    <property type="match status" value="1"/>
</dbReference>
<evidence type="ECO:0000256" key="2">
    <source>
        <dbReference type="ARBA" id="ARBA00004255"/>
    </source>
</evidence>
<comment type="subcellular location">
    <subcellularLocation>
        <location evidence="3">Cell junction</location>
    </subcellularLocation>
    <subcellularLocation>
        <location evidence="7">Cell projection</location>
        <location evidence="7">Ruffle membrane</location>
        <topology evidence="7">Peripheral membrane protein</topology>
        <orientation evidence="7">Cytoplasmic side</orientation>
    </subcellularLocation>
    <subcellularLocation>
        <location evidence="1">Cytoplasmic vesicle membrane</location>
        <topology evidence="1">Peripheral membrane protein</topology>
        <orientation evidence="1">Cytoplasmic side</orientation>
    </subcellularLocation>
    <subcellularLocation>
        <location evidence="5">Early endosome</location>
    </subcellularLocation>
    <subcellularLocation>
        <location evidence="2">Golgi apparatus membrane</location>
        <topology evidence="2">Peripheral membrane protein</topology>
        <orientation evidence="2">Cytoplasmic side</orientation>
    </subcellularLocation>
    <subcellularLocation>
        <location evidence="4">Membrane</location>
        <location evidence="4">Caveola</location>
    </subcellularLocation>
    <subcellularLocation>
        <location evidence="6">Recycling endosome membrane</location>
    </subcellularLocation>
</comment>
<evidence type="ECO:0000256" key="19">
    <source>
        <dbReference type="ARBA" id="ARBA00022892"/>
    </source>
</evidence>
<dbReference type="InterPro" id="IPR038508">
    <property type="entry name" value="ArfGAP_dom_sf"/>
</dbReference>
<dbReference type="GO" id="GO:0005096">
    <property type="term" value="F:GTPase activator activity"/>
    <property type="evidence" value="ECO:0007669"/>
    <property type="project" value="UniProtKB-KW"/>
</dbReference>
<dbReference type="GO" id="GO:0070161">
    <property type="term" value="C:anchoring junction"/>
    <property type="evidence" value="ECO:0007669"/>
    <property type="project" value="UniProtKB-SubCell"/>
</dbReference>
<evidence type="ECO:0000256" key="8">
    <source>
        <dbReference type="ARBA" id="ARBA00010461"/>
    </source>
</evidence>
<feature type="compositionally biased region" description="Polar residues" evidence="31">
    <location>
        <begin position="669"/>
        <end position="684"/>
    </location>
</feature>
<evidence type="ECO:0000256" key="28">
    <source>
        <dbReference type="PROSITE-ProRule" id="PRU00192"/>
    </source>
</evidence>
<feature type="compositionally biased region" description="Polar residues" evidence="31">
    <location>
        <begin position="348"/>
        <end position="383"/>
    </location>
</feature>
<feature type="domain" description="Arf-GAP" evidence="33">
    <location>
        <begin position="515"/>
        <end position="631"/>
    </location>
</feature>
<dbReference type="GO" id="GO:0008289">
    <property type="term" value="F:lipid binding"/>
    <property type="evidence" value="ECO:0007669"/>
    <property type="project" value="UniProtKB-KW"/>
</dbReference>
<feature type="domain" description="SH3" evidence="32">
    <location>
        <begin position="447"/>
        <end position="508"/>
    </location>
</feature>
<dbReference type="PRINTS" id="PR00405">
    <property type="entry name" value="REVINTRACTNG"/>
</dbReference>
<dbReference type="Pfam" id="PF00611">
    <property type="entry name" value="FCH"/>
    <property type="match status" value="1"/>
</dbReference>
<protein>
    <recommendedName>
        <fullName evidence="27">ADP-ribosylation factor GTPase-activating protein 3</fullName>
    </recommendedName>
</protein>
<keyword evidence="14" id="KW-0254">Endocytosis</keyword>
<dbReference type="Gene3D" id="1.10.220.150">
    <property type="entry name" value="Arf GTPase activating protein"/>
    <property type="match status" value="1"/>
</dbReference>
<dbReference type="GO" id="GO:0005769">
    <property type="term" value="C:early endosome"/>
    <property type="evidence" value="ECO:0007669"/>
    <property type="project" value="UniProtKB-SubCell"/>
</dbReference>
<keyword evidence="11" id="KW-0343">GTPase activation</keyword>
<dbReference type="SMART" id="SM00105">
    <property type="entry name" value="ArfGap"/>
    <property type="match status" value="1"/>
</dbReference>
<proteinExistence type="inferred from homology"/>
<dbReference type="InterPro" id="IPR001060">
    <property type="entry name" value="FCH_dom"/>
</dbReference>
<dbReference type="GO" id="GO:0005901">
    <property type="term" value="C:caveola"/>
    <property type="evidence" value="ECO:0007669"/>
    <property type="project" value="UniProtKB-SubCell"/>
</dbReference>
<keyword evidence="15" id="KW-0479">Metal-binding</keyword>
<evidence type="ECO:0000256" key="24">
    <source>
        <dbReference type="ARBA" id="ARBA00023121"/>
    </source>
</evidence>
<dbReference type="InterPro" id="IPR001164">
    <property type="entry name" value="ArfGAP_dom"/>
</dbReference>
<evidence type="ECO:0000256" key="12">
    <source>
        <dbReference type="ARBA" id="ARBA00022490"/>
    </source>
</evidence>
<dbReference type="PROSITE" id="PS50002">
    <property type="entry name" value="SH3"/>
    <property type="match status" value="1"/>
</dbReference>
<dbReference type="STRING" id="9402.L5K8C9"/>
<feature type="compositionally biased region" description="Polar residues" evidence="31">
    <location>
        <begin position="425"/>
        <end position="437"/>
    </location>
</feature>
<evidence type="ECO:0000256" key="18">
    <source>
        <dbReference type="ARBA" id="ARBA00022833"/>
    </source>
</evidence>
<dbReference type="GO" id="GO:0000139">
    <property type="term" value="C:Golgi membrane"/>
    <property type="evidence" value="ECO:0007669"/>
    <property type="project" value="UniProtKB-SubCell"/>
</dbReference>
<evidence type="ECO:0000259" key="32">
    <source>
        <dbReference type="PROSITE" id="PS50002"/>
    </source>
</evidence>
<dbReference type="FunFam" id="1.20.1270.60:FF:000205">
    <property type="entry name" value="Protein kinase C and casein kinase substrate in neurons protein 1"/>
    <property type="match status" value="1"/>
</dbReference>
<evidence type="ECO:0000256" key="23">
    <source>
        <dbReference type="ARBA" id="ARBA00023054"/>
    </source>
</evidence>
<dbReference type="PROSITE" id="PS51741">
    <property type="entry name" value="F_BAR"/>
    <property type="match status" value="1"/>
</dbReference>
<evidence type="ECO:0000256" key="21">
    <source>
        <dbReference type="ARBA" id="ARBA00022949"/>
    </source>
</evidence>
<evidence type="ECO:0000256" key="1">
    <source>
        <dbReference type="ARBA" id="ARBA00004180"/>
    </source>
</evidence>
<sequence length="1062" mass="118956">MFADWRSDRSVLAGPLALSDSGARYQLPASSLCPMEGNFSVVGNYKRTVKRIDDGHRLCGDLMNCLHERARIEKAYAQQLTEWARRWRQLVEKGPQYGTVEKAWVAVMSEAERVSELHLEVKASLMNEDFEKIKNWQKEAFHKQMMGGFKETKEAEDGFRKAQKPWAKKLKEVEAAKKAHHAACKEEKLAISRESNSKVDPSLNPEQLKKLQDKVEKCKQDVLKTKEKYEKSLKELDQGTPQYMENMEQVFEQCQQFEEKRLRFFREVLLEVQKHLDLSNVASYKNIYRDLEQNIKAADAAEDLKWFRTNHGPGMSMNWPQFEEWSADMNRTLSRREKKKATDGVTLTGINQTGDQALQNKPSSDLSVPSNPTRSAQSLSSYNPFEDEDDTGSTVSEKEDIKAKTVSSYDKAQSCPTDWSDDESNNPFSSTDANGDSNPFDEDTTSGTEVRVRALYDYEGQEHDELSFKAGDELTKMEDEDEQGWCKGRLDNGQRGQLLLGSLVTMGDPNKQDILTIFRRLRSVPTNKVCFDCGAKNPSWASITYGVFLCIDCSGTHRSLGVHLSFIRSTELDSNWSWFQLRCMQVGGNANAVSFFHQHGCDTGDTQSKYNSRAAQLYREKIKSLASQATRKHGTDLWLESCALPPLSPTPKEEDFFASHASPEVSGTGWASTHPEPSSLTPRNVETMLGNNEGRLEQGPSVEGLHVPAKAALEVSSIIKKKPNQAKRGLGAKKGSLGAQKLTNTSFNEIEKQAQAADKMKEQEDLRAKEASKGESIVSSLRLAYKDLEIQMKKDEKMNTSGKKKMESERLGMGFGNCRSGISHSVTSDMQTIEQETPIIAKPRKKYSDDNDDSYFTSSSRYFDEPIELRSSCSSSWDDSPDSYWKKESIKDADTILKATGYSDRPATRRKPDYEPVENTDEAQKKFGNVKAISSDMYFGRQAQADYETRARLERLAASSSISSADLFDEQKKQPAGNYNLTSVLPTAPDMAQFKQGVRSVAGKLSVFANGVMTSIQTLAEKRSTADTPGPEIQAHAMVPSKAATTLTSTPQPANPRLTDAE</sequence>
<dbReference type="PANTHER" id="PTHR45686:SF1">
    <property type="entry name" value="ADP-RIBOSYLATION FACTOR GTPASE-ACTIVATING PROTEIN 3"/>
    <property type="match status" value="1"/>
</dbReference>
<evidence type="ECO:0000256" key="25">
    <source>
        <dbReference type="ARBA" id="ARBA00023136"/>
    </source>
</evidence>
<evidence type="ECO:0000256" key="27">
    <source>
        <dbReference type="ARBA" id="ARBA00039243"/>
    </source>
</evidence>
<reference evidence="36" key="1">
    <citation type="journal article" date="2013" name="Science">
        <title>Comparative analysis of bat genomes provides insight into the evolution of flight and immunity.</title>
        <authorList>
            <person name="Zhang G."/>
            <person name="Cowled C."/>
            <person name="Shi Z."/>
            <person name="Huang Z."/>
            <person name="Bishop-Lilly K.A."/>
            <person name="Fang X."/>
            <person name="Wynne J.W."/>
            <person name="Xiong Z."/>
            <person name="Baker M.L."/>
            <person name="Zhao W."/>
            <person name="Tachedjian M."/>
            <person name="Zhu Y."/>
            <person name="Zhou P."/>
            <person name="Jiang X."/>
            <person name="Ng J."/>
            <person name="Yang L."/>
            <person name="Wu L."/>
            <person name="Xiao J."/>
            <person name="Feng Y."/>
            <person name="Chen Y."/>
            <person name="Sun X."/>
            <person name="Zhang Y."/>
            <person name="Marsh G.A."/>
            <person name="Crameri G."/>
            <person name="Broder C.C."/>
            <person name="Frey K.G."/>
            <person name="Wang L.F."/>
            <person name="Wang J."/>
        </authorList>
    </citation>
    <scope>NUCLEOTIDE SEQUENCE [LARGE SCALE GENOMIC DNA]</scope>
</reference>
<evidence type="ECO:0000256" key="7">
    <source>
        <dbReference type="ARBA" id="ARBA00004599"/>
    </source>
</evidence>
<dbReference type="GO" id="GO:0048205">
    <property type="term" value="P:COPI coating of Golgi vesicle"/>
    <property type="evidence" value="ECO:0007669"/>
    <property type="project" value="TreeGrafter"/>
</dbReference>
<evidence type="ECO:0000256" key="22">
    <source>
        <dbReference type="ARBA" id="ARBA00023034"/>
    </source>
</evidence>
<keyword evidence="22" id="KW-0333">Golgi apparatus</keyword>
<dbReference type="eggNOG" id="KOG0706">
    <property type="taxonomic scope" value="Eukaryota"/>
</dbReference>
<evidence type="ECO:0000256" key="16">
    <source>
        <dbReference type="ARBA" id="ARBA00022753"/>
    </source>
</evidence>
<evidence type="ECO:0000256" key="3">
    <source>
        <dbReference type="ARBA" id="ARBA00004282"/>
    </source>
</evidence>
<evidence type="ECO:0000256" key="31">
    <source>
        <dbReference type="SAM" id="MobiDB-lite"/>
    </source>
</evidence>